<sequence>MDWRCVGRSNTVLDSERNNKGALVPFRVVMELRLVKRLLKASGGFRPIEQGKRKREREKGRRAGWKEPLNIELSKRMALRGSSRVSLAVGEMRLERLLWEAPDL</sequence>
<protein>
    <submittedName>
        <fullName evidence="1">Uncharacterized protein</fullName>
    </submittedName>
</protein>
<accession>A0A218XEU9</accession>
<proteinExistence type="predicted"/>
<name>A0A218XEU9_PUNGR</name>
<dbReference type="Proteomes" id="UP000197138">
    <property type="component" value="Unassembled WGS sequence"/>
</dbReference>
<gene>
    <name evidence="1" type="ORF">CDL15_Pgr012727</name>
</gene>
<dbReference type="EMBL" id="MTKT01001932">
    <property type="protein sequence ID" value="OWM83246.1"/>
    <property type="molecule type" value="Genomic_DNA"/>
</dbReference>
<reference evidence="2" key="1">
    <citation type="journal article" date="2017" name="Plant J.">
        <title>The pomegranate (Punica granatum L.) genome and the genomics of punicalagin biosynthesis.</title>
        <authorList>
            <person name="Qin G."/>
            <person name="Xu C."/>
            <person name="Ming R."/>
            <person name="Tang H."/>
            <person name="Guyot R."/>
            <person name="Kramer E.M."/>
            <person name="Hu Y."/>
            <person name="Yi X."/>
            <person name="Qi Y."/>
            <person name="Xu X."/>
            <person name="Gao Z."/>
            <person name="Pan H."/>
            <person name="Jian J."/>
            <person name="Tian Y."/>
            <person name="Yue Z."/>
            <person name="Xu Y."/>
        </authorList>
    </citation>
    <scope>NUCLEOTIDE SEQUENCE [LARGE SCALE GENOMIC DNA]</scope>
    <source>
        <strain evidence="2">cv. Dabenzi</strain>
    </source>
</reference>
<organism evidence="1 2">
    <name type="scientific">Punica granatum</name>
    <name type="common">Pomegranate</name>
    <dbReference type="NCBI Taxonomy" id="22663"/>
    <lineage>
        <taxon>Eukaryota</taxon>
        <taxon>Viridiplantae</taxon>
        <taxon>Streptophyta</taxon>
        <taxon>Embryophyta</taxon>
        <taxon>Tracheophyta</taxon>
        <taxon>Spermatophyta</taxon>
        <taxon>Magnoliopsida</taxon>
        <taxon>eudicotyledons</taxon>
        <taxon>Gunneridae</taxon>
        <taxon>Pentapetalae</taxon>
        <taxon>rosids</taxon>
        <taxon>malvids</taxon>
        <taxon>Myrtales</taxon>
        <taxon>Lythraceae</taxon>
        <taxon>Punica</taxon>
    </lineage>
</organism>
<comment type="caution">
    <text evidence="1">The sequence shown here is derived from an EMBL/GenBank/DDBJ whole genome shotgun (WGS) entry which is preliminary data.</text>
</comment>
<dbReference type="AlphaFoldDB" id="A0A218XEU9"/>
<evidence type="ECO:0000313" key="1">
    <source>
        <dbReference type="EMBL" id="OWM83246.1"/>
    </source>
</evidence>
<evidence type="ECO:0000313" key="2">
    <source>
        <dbReference type="Proteomes" id="UP000197138"/>
    </source>
</evidence>